<organism evidence="2 3">
    <name type="scientific">Peptoniphilus grossensis</name>
    <dbReference type="NCBI Taxonomy" id="1465756"/>
    <lineage>
        <taxon>Bacteria</taxon>
        <taxon>Bacillati</taxon>
        <taxon>Bacillota</taxon>
        <taxon>Tissierellia</taxon>
        <taxon>Tissierellales</taxon>
        <taxon>Peptoniphilaceae</taxon>
        <taxon>Peptoniphilus</taxon>
    </lineage>
</organism>
<sequence>MTRFFELKTLLKKDLYLSLLAPLKKPSKNGGDFRVLTVLGLVILFFYLAFLYFFLILGFIIPMAKLGKESLVLMVFFGFVCLGTIVFTSPGIISKIYYSRDVELLLPLPLRQNNIYLSKILGSVAIAFLTSLVIFIPLIFPLVKYGSLKLIKFFSVIFLNLSNIIFTVLILSIILILFMRAFAGIGGLKNLLQALGFIFGIGATLAPQLITRSNLSKEVVEKNIINFIKHLFPQVYLVDKIYVMNNIPGFFISLAILLLMALILFILSFPLSKLMIAGVLRANTSGSRANRKGENKNTSIAISLAKKDVANVIKTPVYFFNLASGAFMFPILMIFGFLKGESIKHIQEFFANTESFGFGKIDVFFALLIGLFFYAAFMTPLSITSITREGKNIFLMQTLPISYEDQIKGRILGSSLFQFISTFPIIIFLAYLIGFDGLNILAMLIGSCLGSYASSSFGIYYGIKYPKLDWENPQDAVKRNFPVFLFSILSMAVMALSAFIIFRIYMAFRSVSFVKFIIIGYVAVAMALSLAIKKQAKISLKEKLPEYNS</sequence>
<feature type="transmembrane region" description="Helical" evidence="1">
    <location>
        <begin position="73"/>
        <end position="98"/>
    </location>
</feature>
<evidence type="ECO:0000256" key="1">
    <source>
        <dbReference type="SAM" id="Phobius"/>
    </source>
</evidence>
<feature type="transmembrane region" description="Helical" evidence="1">
    <location>
        <begin position="119"/>
        <end position="141"/>
    </location>
</feature>
<feature type="transmembrane region" description="Helical" evidence="1">
    <location>
        <begin position="250"/>
        <end position="271"/>
    </location>
</feature>
<feature type="transmembrane region" description="Helical" evidence="1">
    <location>
        <begin position="358"/>
        <end position="377"/>
    </location>
</feature>
<accession>A0ABU7XA05</accession>
<keyword evidence="1" id="KW-0472">Membrane</keyword>
<feature type="transmembrane region" description="Helical" evidence="1">
    <location>
        <begin position="317"/>
        <end position="338"/>
    </location>
</feature>
<keyword evidence="3" id="KW-1185">Reference proteome</keyword>
<dbReference type="RefSeq" id="WP_332086617.1">
    <property type="nucleotide sequence ID" value="NZ_JARBCY010000010.1"/>
</dbReference>
<feature type="transmembrane region" description="Helical" evidence="1">
    <location>
        <begin position="483"/>
        <end position="506"/>
    </location>
</feature>
<comment type="caution">
    <text evidence="2">The sequence shown here is derived from an EMBL/GenBank/DDBJ whole genome shotgun (WGS) entry which is preliminary data.</text>
</comment>
<proteinExistence type="predicted"/>
<feature type="transmembrane region" description="Helical" evidence="1">
    <location>
        <begin position="35"/>
        <end position="61"/>
    </location>
</feature>
<evidence type="ECO:0000313" key="2">
    <source>
        <dbReference type="EMBL" id="MEF3317298.1"/>
    </source>
</evidence>
<feature type="transmembrane region" description="Helical" evidence="1">
    <location>
        <begin position="512"/>
        <end position="532"/>
    </location>
</feature>
<feature type="transmembrane region" description="Helical" evidence="1">
    <location>
        <begin position="153"/>
        <end position="179"/>
    </location>
</feature>
<feature type="transmembrane region" description="Helical" evidence="1">
    <location>
        <begin position="191"/>
        <end position="210"/>
    </location>
</feature>
<feature type="transmembrane region" description="Helical" evidence="1">
    <location>
        <begin position="440"/>
        <end position="463"/>
    </location>
</feature>
<dbReference type="Pfam" id="PF16949">
    <property type="entry name" value="ABC_tran_2"/>
    <property type="match status" value="1"/>
</dbReference>
<reference evidence="2 3" key="1">
    <citation type="submission" date="2022-11" db="EMBL/GenBank/DDBJ databases">
        <title>The First Case of Preauricular Fistular Abscess Caused by Peptoniphilus grossensis.</title>
        <authorList>
            <person name="Byun J.-H."/>
        </authorList>
    </citation>
    <scope>NUCLEOTIDE SEQUENCE [LARGE SCALE GENOMIC DNA]</scope>
    <source>
        <strain evidence="2 3">GYB008</strain>
    </source>
</reference>
<name>A0ABU7XA05_9FIRM</name>
<feature type="transmembrane region" description="Helical" evidence="1">
    <location>
        <begin position="416"/>
        <end position="434"/>
    </location>
</feature>
<evidence type="ECO:0008006" key="4">
    <source>
        <dbReference type="Google" id="ProtNLM"/>
    </source>
</evidence>
<dbReference type="InterPro" id="IPR031599">
    <property type="entry name" value="ABC_tran_2"/>
</dbReference>
<keyword evidence="1" id="KW-0812">Transmembrane</keyword>
<gene>
    <name evidence="2" type="ORF">PV361_01100</name>
</gene>
<evidence type="ECO:0000313" key="3">
    <source>
        <dbReference type="Proteomes" id="UP001328425"/>
    </source>
</evidence>
<protein>
    <recommendedName>
        <fullName evidence="4">ABC transporter permease</fullName>
    </recommendedName>
</protein>
<keyword evidence="1" id="KW-1133">Transmembrane helix</keyword>
<dbReference type="Proteomes" id="UP001328425">
    <property type="component" value="Unassembled WGS sequence"/>
</dbReference>
<dbReference type="EMBL" id="JARBCY010000010">
    <property type="protein sequence ID" value="MEF3317298.1"/>
    <property type="molecule type" value="Genomic_DNA"/>
</dbReference>